<dbReference type="AlphaFoldDB" id="A0A081P578"/>
<dbReference type="Proteomes" id="UP000028123">
    <property type="component" value="Unassembled WGS sequence"/>
</dbReference>
<evidence type="ECO:0000313" key="1">
    <source>
        <dbReference type="EMBL" id="KEQ25851.1"/>
    </source>
</evidence>
<comment type="caution">
    <text evidence="1">The sequence shown here is derived from an EMBL/GenBank/DDBJ whole genome shotgun (WGS) entry which is preliminary data.</text>
</comment>
<evidence type="ECO:0008006" key="3">
    <source>
        <dbReference type="Google" id="ProtNLM"/>
    </source>
</evidence>
<organism evidence="1 2">
    <name type="scientific">Paenibacillus tyrfis</name>
    <dbReference type="NCBI Taxonomy" id="1501230"/>
    <lineage>
        <taxon>Bacteria</taxon>
        <taxon>Bacillati</taxon>
        <taxon>Bacillota</taxon>
        <taxon>Bacilli</taxon>
        <taxon>Bacillales</taxon>
        <taxon>Paenibacillaceae</taxon>
        <taxon>Paenibacillus</taxon>
    </lineage>
</organism>
<reference evidence="1 2" key="1">
    <citation type="submission" date="2014-06" db="EMBL/GenBank/DDBJ databases">
        <title>Draft genome sequence of Paenibacillus sp. MSt1.</title>
        <authorList>
            <person name="Aw Y.K."/>
            <person name="Ong K.S."/>
            <person name="Gan H.M."/>
            <person name="Lee S.M."/>
        </authorList>
    </citation>
    <scope>NUCLEOTIDE SEQUENCE [LARGE SCALE GENOMIC DNA]</scope>
    <source>
        <strain evidence="1 2">MSt1</strain>
    </source>
</reference>
<dbReference type="Gene3D" id="3.40.50.1010">
    <property type="entry name" value="5'-nuclease"/>
    <property type="match status" value="1"/>
</dbReference>
<dbReference type="RefSeq" id="WP_036681113.1">
    <property type="nucleotide sequence ID" value="NZ_FYEP01000015.1"/>
</dbReference>
<dbReference type="SUPFAM" id="SSF88723">
    <property type="entry name" value="PIN domain-like"/>
    <property type="match status" value="1"/>
</dbReference>
<dbReference type="OrthoDB" id="2601625at2"/>
<gene>
    <name evidence="1" type="ORF">ET33_37420</name>
</gene>
<name>A0A081P578_9BACL</name>
<protein>
    <recommendedName>
        <fullName evidence="3">PIN domain-containing protein</fullName>
    </recommendedName>
</protein>
<proteinExistence type="predicted"/>
<keyword evidence="2" id="KW-1185">Reference proteome</keyword>
<accession>A0A081P578</accession>
<dbReference type="InterPro" id="IPR029060">
    <property type="entry name" value="PIN-like_dom_sf"/>
</dbReference>
<evidence type="ECO:0000313" key="2">
    <source>
        <dbReference type="Proteomes" id="UP000028123"/>
    </source>
</evidence>
<sequence length="155" mass="18112">MIAHDSAALQQAVFLEQSALMAFMNPEDPYYLKARSLFFDLDDMDRHLATTNYVIFETHQWLRNHFDYSDAQFFLNTMEKAVQQGVLTIVPGTPELERESKRLIIDFPNYRFSLSEAMTAVVMLSCQMKRIFTFNPNYSFLPKLDREIKVLPSIL</sequence>
<dbReference type="EMBL" id="JNVM01000009">
    <property type="protein sequence ID" value="KEQ25851.1"/>
    <property type="molecule type" value="Genomic_DNA"/>
</dbReference>
<dbReference type="eggNOG" id="COG2402">
    <property type="taxonomic scope" value="Bacteria"/>
</dbReference>